<comment type="caution">
    <text evidence="2">The sequence shown here is derived from an EMBL/GenBank/DDBJ whole genome shotgun (WGS) entry which is preliminary data.</text>
</comment>
<dbReference type="Proteomes" id="UP001207930">
    <property type="component" value="Unassembled WGS sequence"/>
</dbReference>
<reference evidence="2 3" key="1">
    <citation type="submission" date="2022-10" db="EMBL/GenBank/DDBJ databases">
        <title>Luteolibacter flavescens strain MCCC 1K03193, whole genome shotgun sequencing project.</title>
        <authorList>
            <person name="Zhao G."/>
            <person name="Shen L."/>
        </authorList>
    </citation>
    <scope>NUCLEOTIDE SEQUENCE [LARGE SCALE GENOMIC DNA]</scope>
    <source>
        <strain evidence="2 3">MCCC 1K03193</strain>
    </source>
</reference>
<feature type="transmembrane region" description="Helical" evidence="1">
    <location>
        <begin position="12"/>
        <end position="32"/>
    </location>
</feature>
<feature type="transmembrane region" description="Helical" evidence="1">
    <location>
        <begin position="331"/>
        <end position="352"/>
    </location>
</feature>
<dbReference type="RefSeq" id="WP_264500112.1">
    <property type="nucleotide sequence ID" value="NZ_JAPDDS010000002.1"/>
</dbReference>
<evidence type="ECO:0000256" key="1">
    <source>
        <dbReference type="SAM" id="Phobius"/>
    </source>
</evidence>
<evidence type="ECO:0000313" key="2">
    <source>
        <dbReference type="EMBL" id="MCW1884153.1"/>
    </source>
</evidence>
<keyword evidence="1" id="KW-0472">Membrane</keyword>
<dbReference type="PANTHER" id="PTHR34219:SF8">
    <property type="entry name" value="PEPSY DOMAIN-CONTAINING PROTEIN"/>
    <property type="match status" value="1"/>
</dbReference>
<feature type="transmembrane region" description="Helical" evidence="1">
    <location>
        <begin position="183"/>
        <end position="206"/>
    </location>
</feature>
<organism evidence="2 3">
    <name type="scientific">Luteolibacter flavescens</name>
    <dbReference type="NCBI Taxonomy" id="1859460"/>
    <lineage>
        <taxon>Bacteria</taxon>
        <taxon>Pseudomonadati</taxon>
        <taxon>Verrucomicrobiota</taxon>
        <taxon>Verrucomicrobiia</taxon>
        <taxon>Verrucomicrobiales</taxon>
        <taxon>Verrucomicrobiaceae</taxon>
        <taxon>Luteolibacter</taxon>
    </lineage>
</organism>
<gene>
    <name evidence="2" type="ORF">OKA04_05385</name>
</gene>
<name>A0ABT3FKP2_9BACT</name>
<protein>
    <submittedName>
        <fullName evidence="2">PepSY domain-containing protein</fullName>
    </submittedName>
</protein>
<sequence length="368" mass="41096">MRKLFWKLHSVVGLMAGLGLLVIGITGSLLVFHQELDAVISPEATRVEPVPEGRMPLEKLVVAVEQQVPGHGVTGWELRRDDPRAAEGAYVMPHGTRDWHWVTVDPYRGTVLSRPRDHDATLKGWLLELHKEFFLHDIGIAVTGLLGVALCFLGGSGLYLYRRFWKSLFRLRLKSSFRMLSGDFHRLVGVWSTGFNLLLGFTGAYWNVSHTIEHLVEPHHDAADEVLFYEKLFSSELPIEAMLTDAKKEIPGFEARYVSLPWAPGGPFTLWGSAEDAAWFRSEYGSQVAFDSKTGAVISKHDLTKDGWWTQVVDSFEPLHFGNFGGLTSKILWSAAGLAPALLCLSGMAIWWQRHRKPGASPAAKGRK</sequence>
<keyword evidence="1" id="KW-0812">Transmembrane</keyword>
<accession>A0ABT3FKP2</accession>
<dbReference type="EMBL" id="JAPDDS010000002">
    <property type="protein sequence ID" value="MCW1884153.1"/>
    <property type="molecule type" value="Genomic_DNA"/>
</dbReference>
<dbReference type="InterPro" id="IPR005625">
    <property type="entry name" value="PepSY-ass_TM"/>
</dbReference>
<proteinExistence type="predicted"/>
<feature type="transmembrane region" description="Helical" evidence="1">
    <location>
        <begin position="138"/>
        <end position="162"/>
    </location>
</feature>
<evidence type="ECO:0000313" key="3">
    <source>
        <dbReference type="Proteomes" id="UP001207930"/>
    </source>
</evidence>
<dbReference type="Pfam" id="PF03929">
    <property type="entry name" value="PepSY_TM"/>
    <property type="match status" value="1"/>
</dbReference>
<dbReference type="PANTHER" id="PTHR34219">
    <property type="entry name" value="IRON-REGULATED INNER MEMBRANE PROTEIN-RELATED"/>
    <property type="match status" value="1"/>
</dbReference>
<keyword evidence="1" id="KW-1133">Transmembrane helix</keyword>
<keyword evidence="3" id="KW-1185">Reference proteome</keyword>